<name>A0A9P1C7N1_9DINO</name>
<gene>
    <name evidence="3" type="ORF">C1SCF055_LOCUS13918</name>
</gene>
<feature type="coiled-coil region" evidence="1">
    <location>
        <begin position="7"/>
        <end position="34"/>
    </location>
</feature>
<dbReference type="Proteomes" id="UP001152797">
    <property type="component" value="Unassembled WGS sequence"/>
</dbReference>
<sequence length="272" mass="31209">MAEKLKNEQLQAQIQRLELASQTAQKEYELAKCQKEAETSKLETLLTKTLSRVDDLEKMMKDSPAEPPKPAEKPNARPTETKQSQKARVAEPQSDSEKSASDGESDSEEEKSMVTPDGRVPISPDALRMRCRRLCERKPSGRLQVEASMSDAYKAGGEQREALEMTLLESLATHGHGRSSYKKIKADFVKRFRLVKERLESRESEVHGKWMTEEAMKKSGKYSQTAIKNITSYCRKFPESLMRPVEYFWLDTYIVQHDTQKHPRTSTANHWR</sequence>
<feature type="compositionally biased region" description="Basic and acidic residues" evidence="2">
    <location>
        <begin position="51"/>
        <end position="75"/>
    </location>
</feature>
<dbReference type="EMBL" id="CAMXCT010001093">
    <property type="protein sequence ID" value="CAI3986574.1"/>
    <property type="molecule type" value="Genomic_DNA"/>
</dbReference>
<organism evidence="3">
    <name type="scientific">Cladocopium goreaui</name>
    <dbReference type="NCBI Taxonomy" id="2562237"/>
    <lineage>
        <taxon>Eukaryota</taxon>
        <taxon>Sar</taxon>
        <taxon>Alveolata</taxon>
        <taxon>Dinophyceae</taxon>
        <taxon>Suessiales</taxon>
        <taxon>Symbiodiniaceae</taxon>
        <taxon>Cladocopium</taxon>
    </lineage>
</organism>
<evidence type="ECO:0000256" key="2">
    <source>
        <dbReference type="SAM" id="MobiDB-lite"/>
    </source>
</evidence>
<keyword evidence="5" id="KW-1185">Reference proteome</keyword>
<evidence type="ECO:0000313" key="5">
    <source>
        <dbReference type="Proteomes" id="UP001152797"/>
    </source>
</evidence>
<proteinExistence type="predicted"/>
<evidence type="ECO:0000313" key="3">
    <source>
        <dbReference type="EMBL" id="CAI3986574.1"/>
    </source>
</evidence>
<evidence type="ECO:0000256" key="1">
    <source>
        <dbReference type="SAM" id="Coils"/>
    </source>
</evidence>
<dbReference type="EMBL" id="CAMXCT020001093">
    <property type="protein sequence ID" value="CAL1139949.1"/>
    <property type="molecule type" value="Genomic_DNA"/>
</dbReference>
<reference evidence="4" key="2">
    <citation type="submission" date="2024-04" db="EMBL/GenBank/DDBJ databases">
        <authorList>
            <person name="Chen Y."/>
            <person name="Shah S."/>
            <person name="Dougan E. K."/>
            <person name="Thang M."/>
            <person name="Chan C."/>
        </authorList>
    </citation>
    <scope>NUCLEOTIDE SEQUENCE [LARGE SCALE GENOMIC DNA]</scope>
</reference>
<dbReference type="AlphaFoldDB" id="A0A9P1C7N1"/>
<accession>A0A9P1C7N1</accession>
<protein>
    <submittedName>
        <fullName evidence="3">Uncharacterized protein</fullName>
    </submittedName>
</protein>
<evidence type="ECO:0000313" key="4">
    <source>
        <dbReference type="EMBL" id="CAL1139949.1"/>
    </source>
</evidence>
<comment type="caution">
    <text evidence="3">The sequence shown here is derived from an EMBL/GenBank/DDBJ whole genome shotgun (WGS) entry which is preliminary data.</text>
</comment>
<reference evidence="3" key="1">
    <citation type="submission" date="2022-10" db="EMBL/GenBank/DDBJ databases">
        <authorList>
            <person name="Chen Y."/>
            <person name="Dougan E. K."/>
            <person name="Chan C."/>
            <person name="Rhodes N."/>
            <person name="Thang M."/>
        </authorList>
    </citation>
    <scope>NUCLEOTIDE SEQUENCE</scope>
</reference>
<dbReference type="EMBL" id="CAMXCT030001093">
    <property type="protein sequence ID" value="CAL4773886.1"/>
    <property type="molecule type" value="Genomic_DNA"/>
</dbReference>
<keyword evidence="1" id="KW-0175">Coiled coil</keyword>
<feature type="region of interest" description="Disordered" evidence="2">
    <location>
        <begin position="49"/>
        <end position="125"/>
    </location>
</feature>